<comment type="similarity">
    <text evidence="1">Belongs to the 'GDXG' lipolytic enzyme family.</text>
</comment>
<dbReference type="InterPro" id="IPR013094">
    <property type="entry name" value="AB_hydrolase_3"/>
</dbReference>
<evidence type="ECO:0000256" key="4">
    <source>
        <dbReference type="SAM" id="MobiDB-lite"/>
    </source>
</evidence>
<reference evidence="6 7" key="1">
    <citation type="submission" date="2019-09" db="EMBL/GenBank/DDBJ databases">
        <title>FDA dAtabase for Regulatory Grade micrObial Sequences (FDA-ARGOS): Supporting development and validation of Infectious Disease Dx tests.</title>
        <authorList>
            <person name="Sciortino C."/>
            <person name="Tallon L."/>
            <person name="Sadzewicz L."/>
            <person name="Vavikolanu K."/>
            <person name="Mehta A."/>
            <person name="Aluvathingal J."/>
            <person name="Nadendla S."/>
            <person name="Nandy P."/>
            <person name="Geyer C."/>
            <person name="Yan Y."/>
            <person name="Sichtig H."/>
        </authorList>
    </citation>
    <scope>NUCLEOTIDE SEQUENCE [LARGE SCALE GENOMIC DNA]</scope>
    <source>
        <strain evidence="6 7">FDAARGOS_664</strain>
    </source>
</reference>
<evidence type="ECO:0000313" key="7">
    <source>
        <dbReference type="Proteomes" id="UP000322822"/>
    </source>
</evidence>
<evidence type="ECO:0000313" key="6">
    <source>
        <dbReference type="EMBL" id="QET06191.1"/>
    </source>
</evidence>
<dbReference type="SUPFAM" id="SSF53474">
    <property type="entry name" value="alpha/beta-Hydrolases"/>
    <property type="match status" value="1"/>
</dbReference>
<dbReference type="GO" id="GO:0004806">
    <property type="term" value="F:triacylglycerol lipase activity"/>
    <property type="evidence" value="ECO:0007669"/>
    <property type="project" value="TreeGrafter"/>
</dbReference>
<proteinExistence type="inferred from homology"/>
<accession>A0A5P2HDC8</accession>
<dbReference type="InterPro" id="IPR002168">
    <property type="entry name" value="Lipase_GDXG_HIS_AS"/>
</dbReference>
<feature type="active site" evidence="3">
    <location>
        <position position="198"/>
    </location>
</feature>
<name>A0A5P2HDC8_9BURK</name>
<dbReference type="InterPro" id="IPR033140">
    <property type="entry name" value="Lipase_GDXG_put_SER_AS"/>
</dbReference>
<evidence type="ECO:0000256" key="3">
    <source>
        <dbReference type="PROSITE-ProRule" id="PRU10038"/>
    </source>
</evidence>
<evidence type="ECO:0000256" key="1">
    <source>
        <dbReference type="ARBA" id="ARBA00010515"/>
    </source>
</evidence>
<dbReference type="InterPro" id="IPR029058">
    <property type="entry name" value="AB_hydrolase_fold"/>
</dbReference>
<evidence type="ECO:0000259" key="5">
    <source>
        <dbReference type="Pfam" id="PF07859"/>
    </source>
</evidence>
<organism evidence="6 7">
    <name type="scientific">Cupriavidus pauculus</name>
    <dbReference type="NCBI Taxonomy" id="82633"/>
    <lineage>
        <taxon>Bacteria</taxon>
        <taxon>Pseudomonadati</taxon>
        <taxon>Pseudomonadota</taxon>
        <taxon>Betaproteobacteria</taxon>
        <taxon>Burkholderiales</taxon>
        <taxon>Burkholderiaceae</taxon>
        <taxon>Cupriavidus</taxon>
    </lineage>
</organism>
<dbReference type="Pfam" id="PF07859">
    <property type="entry name" value="Abhydrolase_3"/>
    <property type="match status" value="1"/>
</dbReference>
<dbReference type="PANTHER" id="PTHR48081:SF30">
    <property type="entry name" value="ACETYL-HYDROLASE LIPR-RELATED"/>
    <property type="match status" value="1"/>
</dbReference>
<feature type="domain" description="Alpha/beta hydrolase fold-3" evidence="5">
    <location>
        <begin position="124"/>
        <end position="326"/>
    </location>
</feature>
<gene>
    <name evidence="6" type="ORF">FOB72_30205</name>
</gene>
<keyword evidence="2 6" id="KW-0378">Hydrolase</keyword>
<feature type="region of interest" description="Disordered" evidence="4">
    <location>
        <begin position="82"/>
        <end position="104"/>
    </location>
</feature>
<dbReference type="PROSITE" id="PS01173">
    <property type="entry name" value="LIPASE_GDXG_HIS"/>
    <property type="match status" value="1"/>
</dbReference>
<protein>
    <submittedName>
        <fullName evidence="6">Alpha/beta hydrolase</fullName>
    </submittedName>
</protein>
<dbReference type="Gene3D" id="3.40.50.1820">
    <property type="entry name" value="alpha/beta hydrolase"/>
    <property type="match status" value="1"/>
</dbReference>
<dbReference type="Proteomes" id="UP000322822">
    <property type="component" value="Chromosome 2"/>
</dbReference>
<dbReference type="PANTHER" id="PTHR48081">
    <property type="entry name" value="AB HYDROLASE SUPERFAMILY PROTEIN C4A8.06C"/>
    <property type="match status" value="1"/>
</dbReference>
<dbReference type="PROSITE" id="PS01174">
    <property type="entry name" value="LIPASE_GDXG_SER"/>
    <property type="match status" value="1"/>
</dbReference>
<dbReference type="InterPro" id="IPR050300">
    <property type="entry name" value="GDXG_lipolytic_enzyme"/>
</dbReference>
<evidence type="ECO:0000256" key="2">
    <source>
        <dbReference type="ARBA" id="ARBA00022801"/>
    </source>
</evidence>
<sequence>MATIPPAPDAGSRASWQARLLVRMLPRLVAAGVTDGATPLSDVPALRARTERLARPGAFVARLWGARVSRHADGELAGEWTEPAAHSGTAPASARPPGQPASADRMAGIAARGGGARPPPNGAVLYLHGGAFAFGSSATHRAVTTALARLTRLPVLSLDYRLAPEHPFPCALDDAVHAYRTLLARGIAPWSIVLAGDSAGGNLALATLVALRDAGVDLPAGAVLFSPWADLSHATQRNSGALPLSQSAMAMATRMYLGDGGQPVADHDLPALASPAHADLHGLPPLQIQISDAETMYRDARLLASRLRRAGSAAELAIWHAMPHAWPCFAPFLPEARAALRQAATFIRRTTGVAL</sequence>
<dbReference type="AlphaFoldDB" id="A0A5P2HDC8"/>
<dbReference type="OrthoDB" id="9794445at2"/>
<dbReference type="EMBL" id="CP044067">
    <property type="protein sequence ID" value="QET06191.1"/>
    <property type="molecule type" value="Genomic_DNA"/>
</dbReference>
<dbReference type="RefSeq" id="WP_150376910.1">
    <property type="nucleotide sequence ID" value="NZ_CP044067.1"/>
</dbReference>